<evidence type="ECO:0000313" key="2">
    <source>
        <dbReference type="Proteomes" id="UP000198623"/>
    </source>
</evidence>
<gene>
    <name evidence="1" type="ORF">SAMN05216175_10613</name>
</gene>
<keyword evidence="2" id="KW-1185">Reference proteome</keyword>
<evidence type="ECO:0000313" key="1">
    <source>
        <dbReference type="EMBL" id="SFG37239.1"/>
    </source>
</evidence>
<protein>
    <submittedName>
        <fullName evidence="1">Uncharacterized protein</fullName>
    </submittedName>
</protein>
<accession>A0A1I2RCN2</accession>
<dbReference type="EMBL" id="FOOU01000006">
    <property type="protein sequence ID" value="SFG37239.1"/>
    <property type="molecule type" value="Genomic_DNA"/>
</dbReference>
<dbReference type="Proteomes" id="UP000198623">
    <property type="component" value="Unassembled WGS sequence"/>
</dbReference>
<organism evidence="1 2">
    <name type="scientific">Neptunomonas qingdaonensis</name>
    <dbReference type="NCBI Taxonomy" id="1045558"/>
    <lineage>
        <taxon>Bacteria</taxon>
        <taxon>Pseudomonadati</taxon>
        <taxon>Pseudomonadota</taxon>
        <taxon>Gammaproteobacteria</taxon>
        <taxon>Oceanospirillales</taxon>
        <taxon>Oceanospirillaceae</taxon>
        <taxon>Neptunomonas</taxon>
    </lineage>
</organism>
<proteinExistence type="predicted"/>
<sequence>MNQDEYNKVEGPAISQLQEGEASNAAGYSAFGL</sequence>
<reference evidence="2" key="1">
    <citation type="submission" date="2016-10" db="EMBL/GenBank/DDBJ databases">
        <authorList>
            <person name="Varghese N."/>
            <person name="Submissions S."/>
        </authorList>
    </citation>
    <scope>NUCLEOTIDE SEQUENCE [LARGE SCALE GENOMIC DNA]</scope>
    <source>
        <strain evidence="2">CGMCC 1.10971</strain>
    </source>
</reference>
<dbReference type="STRING" id="1045558.SAMN05216175_10613"/>
<dbReference type="AlphaFoldDB" id="A0A1I2RCN2"/>
<name>A0A1I2RCN2_9GAMM</name>